<evidence type="ECO:0000313" key="16">
    <source>
        <dbReference type="EMBL" id="GFM36437.1"/>
    </source>
</evidence>
<dbReference type="RefSeq" id="WP_243451283.1">
    <property type="nucleotide sequence ID" value="NZ_BLVP01000006.1"/>
</dbReference>
<dbReference type="PANTHER" id="PTHR10211:SF0">
    <property type="entry name" value="DEOXYRIBODIPYRIMIDINE PHOTO-LYASE"/>
    <property type="match status" value="1"/>
</dbReference>
<keyword evidence="10" id="KW-0234">DNA repair</keyword>
<name>A0A7J0BRV9_9BACT</name>
<proteinExistence type="inferred from homology"/>
<dbReference type="GO" id="GO:0000719">
    <property type="term" value="P:photoreactive repair"/>
    <property type="evidence" value="ECO:0007669"/>
    <property type="project" value="TreeGrafter"/>
</dbReference>
<dbReference type="SUPFAM" id="SSF48173">
    <property type="entry name" value="Cryptochrome/photolyase FAD-binding domain"/>
    <property type="match status" value="1"/>
</dbReference>
<evidence type="ECO:0000313" key="17">
    <source>
        <dbReference type="Proteomes" id="UP000503820"/>
    </source>
</evidence>
<evidence type="ECO:0000256" key="1">
    <source>
        <dbReference type="ARBA" id="ARBA00001932"/>
    </source>
</evidence>
<evidence type="ECO:0000256" key="9">
    <source>
        <dbReference type="ARBA" id="ARBA00023125"/>
    </source>
</evidence>
<evidence type="ECO:0000256" key="13">
    <source>
        <dbReference type="ARBA" id="ARBA00033999"/>
    </source>
</evidence>
<dbReference type="InterPro" id="IPR036134">
    <property type="entry name" value="Crypto/Photolyase_FAD-like_sf"/>
</dbReference>
<dbReference type="GO" id="GO:0003677">
    <property type="term" value="F:DNA binding"/>
    <property type="evidence" value="ECO:0007669"/>
    <property type="project" value="UniProtKB-KW"/>
</dbReference>
<dbReference type="Gene3D" id="3.40.50.620">
    <property type="entry name" value="HUPs"/>
    <property type="match status" value="1"/>
</dbReference>
<evidence type="ECO:0000256" key="7">
    <source>
        <dbReference type="ARBA" id="ARBA00022763"/>
    </source>
</evidence>
<evidence type="ECO:0000256" key="5">
    <source>
        <dbReference type="ARBA" id="ARBA00014046"/>
    </source>
</evidence>
<dbReference type="InterPro" id="IPR036155">
    <property type="entry name" value="Crypto/Photolyase_N_sf"/>
</dbReference>
<protein>
    <recommendedName>
        <fullName evidence="5">Deoxyribodipyrimidine photo-lyase</fullName>
        <ecNumber evidence="4">4.1.99.3</ecNumber>
    </recommendedName>
    <alternativeName>
        <fullName evidence="12">DNA photolyase</fullName>
    </alternativeName>
</protein>
<dbReference type="GO" id="GO:0003904">
    <property type="term" value="F:deoxyribodipyrimidine photo-lyase activity"/>
    <property type="evidence" value="ECO:0007669"/>
    <property type="project" value="UniProtKB-EC"/>
</dbReference>
<keyword evidence="11 16" id="KW-0456">Lyase</keyword>
<accession>A0A7J0BRV9</accession>
<evidence type="ECO:0000256" key="8">
    <source>
        <dbReference type="ARBA" id="ARBA00022827"/>
    </source>
</evidence>
<dbReference type="PANTHER" id="PTHR10211">
    <property type="entry name" value="DEOXYRIBODIPYRIMIDINE PHOTOLYASE"/>
    <property type="match status" value="1"/>
</dbReference>
<comment type="cofactor">
    <cofactor evidence="2">
        <name>FAD</name>
        <dbReference type="ChEBI" id="CHEBI:57692"/>
    </cofactor>
</comment>
<dbReference type="Gene3D" id="1.25.40.80">
    <property type="match status" value="1"/>
</dbReference>
<evidence type="ECO:0000256" key="6">
    <source>
        <dbReference type="ARBA" id="ARBA00022630"/>
    </source>
</evidence>
<dbReference type="InterPro" id="IPR006050">
    <property type="entry name" value="DNA_photolyase_N"/>
</dbReference>
<dbReference type="AlphaFoldDB" id="A0A7J0BRV9"/>
<feature type="domain" description="Photolyase/cryptochrome alpha/beta" evidence="15">
    <location>
        <begin position="68"/>
        <end position="198"/>
    </location>
</feature>
<evidence type="ECO:0000256" key="11">
    <source>
        <dbReference type="ARBA" id="ARBA00023239"/>
    </source>
</evidence>
<sequence length="518" mass="57192">MHPGRAISTGLIGSIGRPGNSGAPGNAVNSGSIGRIAQAQDRKTLLSAPGADNAAQGSTPDAATGPRTPVLYWMHREHRAYDNWALLHALHEADRLNAPCAVVYALAPSFLGAGARQFGFLLRGLEATAATLTGHGIPFILLRQSPEAAIPEYARAVGASLIVTDFDTLRLKRHWLDSVRAAAPCPVTEVDGRNVVPCLAVSGKREYAARTLRPKIHRLLDEFLDDFPALHAPAAPWPFAVPATDWNALRHAACADADVPEVPPPFGPAPGEEAALHTLRTFLSQRLPLYAQRNDPNADALSRLSPYLHFGMLSAQRAVLETLAHARTGEGSRIPAEAREAFLEELVVRRELADNFCLHTPQYDSVEAFPDWARATLDKHREDPREHAYDLPALENARTHDPLWNAAQTQMRRTGTMHGYLRMYWAKKILEWSGTPEDAMQHAVFLNDRYFLDGRDANGYTGIAWALGGVHDRPWQERAIFGTVRYMNYAGACRKFDVPGYVRRMQETESLMRMQGLF</sequence>
<dbReference type="InterPro" id="IPR014729">
    <property type="entry name" value="Rossmann-like_a/b/a_fold"/>
</dbReference>
<dbReference type="InterPro" id="IPR052219">
    <property type="entry name" value="Photolyase_Class-2"/>
</dbReference>
<dbReference type="PROSITE" id="PS51645">
    <property type="entry name" value="PHR_CRY_ALPHA_BETA"/>
    <property type="match status" value="1"/>
</dbReference>
<reference evidence="16 17" key="1">
    <citation type="submission" date="2020-05" db="EMBL/GenBank/DDBJ databases">
        <title>Draft genome sequence of Desulfovibrio psychrotolerans JS1T.</title>
        <authorList>
            <person name="Ueno A."/>
            <person name="Tamazawa S."/>
            <person name="Tamamura S."/>
            <person name="Murakami T."/>
            <person name="Kiyama T."/>
            <person name="Inomata H."/>
            <person name="Amano Y."/>
            <person name="Miyakawa K."/>
            <person name="Tamaki H."/>
            <person name="Naganuma T."/>
            <person name="Kaneko K."/>
        </authorList>
    </citation>
    <scope>NUCLEOTIDE SEQUENCE [LARGE SCALE GENOMIC DNA]</scope>
    <source>
        <strain evidence="16 17">JS1</strain>
    </source>
</reference>
<dbReference type="InterPro" id="IPR032673">
    <property type="entry name" value="DNA_photolyase_2_CS"/>
</dbReference>
<comment type="cofactor">
    <cofactor evidence="1">
        <name>(6R)-5,10-methylene-5,6,7,8-tetrahydrofolate</name>
        <dbReference type="ChEBI" id="CHEBI:15636"/>
    </cofactor>
</comment>
<dbReference type="SUPFAM" id="SSF52425">
    <property type="entry name" value="Cryptochrome/photolyase, N-terminal domain"/>
    <property type="match status" value="1"/>
</dbReference>
<comment type="similarity">
    <text evidence="3">Belongs to the DNA photolyase class-2 family.</text>
</comment>
<evidence type="ECO:0000256" key="4">
    <source>
        <dbReference type="ARBA" id="ARBA00013149"/>
    </source>
</evidence>
<comment type="catalytic activity">
    <reaction evidence="13">
        <text>cyclobutadipyrimidine (in DNA) = 2 pyrimidine residues (in DNA).</text>
        <dbReference type="EC" id="4.1.99.3"/>
    </reaction>
</comment>
<dbReference type="PROSITE" id="PS01083">
    <property type="entry name" value="DNA_PHOTOLYASES_2_1"/>
    <property type="match status" value="1"/>
</dbReference>
<dbReference type="Pfam" id="PF00875">
    <property type="entry name" value="DNA_photolyase"/>
    <property type="match status" value="1"/>
</dbReference>
<gene>
    <name evidence="16" type="ORF">DSM19430T_11210</name>
</gene>
<dbReference type="EMBL" id="BLVP01000006">
    <property type="protein sequence ID" value="GFM36437.1"/>
    <property type="molecule type" value="Genomic_DNA"/>
</dbReference>
<evidence type="ECO:0000256" key="2">
    <source>
        <dbReference type="ARBA" id="ARBA00001974"/>
    </source>
</evidence>
<evidence type="ECO:0000256" key="14">
    <source>
        <dbReference type="SAM" id="MobiDB-lite"/>
    </source>
</evidence>
<dbReference type="Proteomes" id="UP000503820">
    <property type="component" value="Unassembled WGS sequence"/>
</dbReference>
<evidence type="ECO:0000259" key="15">
    <source>
        <dbReference type="PROSITE" id="PS51645"/>
    </source>
</evidence>
<dbReference type="EC" id="4.1.99.3" evidence="4"/>
<evidence type="ECO:0000256" key="10">
    <source>
        <dbReference type="ARBA" id="ARBA00023204"/>
    </source>
</evidence>
<keyword evidence="7" id="KW-0227">DNA damage</keyword>
<evidence type="ECO:0000256" key="12">
    <source>
        <dbReference type="ARBA" id="ARBA00031671"/>
    </source>
</evidence>
<evidence type="ECO:0000256" key="3">
    <source>
        <dbReference type="ARBA" id="ARBA00006409"/>
    </source>
</evidence>
<keyword evidence="6" id="KW-0285">Flavoprotein</keyword>
<feature type="region of interest" description="Disordered" evidence="14">
    <location>
        <begin position="1"/>
        <end position="27"/>
    </location>
</feature>
<keyword evidence="17" id="KW-1185">Reference proteome</keyword>
<organism evidence="16 17">
    <name type="scientific">Desulfovibrio psychrotolerans</name>
    <dbReference type="NCBI Taxonomy" id="415242"/>
    <lineage>
        <taxon>Bacteria</taxon>
        <taxon>Pseudomonadati</taxon>
        <taxon>Thermodesulfobacteriota</taxon>
        <taxon>Desulfovibrionia</taxon>
        <taxon>Desulfovibrionales</taxon>
        <taxon>Desulfovibrionaceae</taxon>
        <taxon>Desulfovibrio</taxon>
    </lineage>
</organism>
<comment type="caution">
    <text evidence="16">The sequence shown here is derived from an EMBL/GenBank/DDBJ whole genome shotgun (WGS) entry which is preliminary data.</text>
</comment>
<keyword evidence="8" id="KW-0274">FAD</keyword>
<dbReference type="FunFam" id="1.10.579.10:FF:000002">
    <property type="entry name" value="Deoxyribodipyrimidine photolyase"/>
    <property type="match status" value="1"/>
</dbReference>
<dbReference type="Gene3D" id="1.10.579.10">
    <property type="entry name" value="DNA Cyclobutane Dipyrimidine Photolyase, subunit A, domain 3"/>
    <property type="match status" value="1"/>
</dbReference>
<keyword evidence="9" id="KW-0238">DNA-binding</keyword>